<evidence type="ECO:0000313" key="4">
    <source>
        <dbReference type="Proteomes" id="UP000594638"/>
    </source>
</evidence>
<proteinExistence type="predicted"/>
<keyword evidence="2" id="KW-0472">Membrane</keyword>
<dbReference type="Proteomes" id="UP000594638">
    <property type="component" value="Unassembled WGS sequence"/>
</dbReference>
<comment type="caution">
    <text evidence="3">The sequence shown here is derived from an EMBL/GenBank/DDBJ whole genome shotgun (WGS) entry which is preliminary data.</text>
</comment>
<feature type="transmembrane region" description="Helical" evidence="2">
    <location>
        <begin position="155"/>
        <end position="173"/>
    </location>
</feature>
<protein>
    <submittedName>
        <fullName evidence="3">Uncharacterized protein</fullName>
    </submittedName>
</protein>
<dbReference type="AlphaFoldDB" id="A0A8S0QKX7"/>
<evidence type="ECO:0000313" key="3">
    <source>
        <dbReference type="EMBL" id="CAA2969851.1"/>
    </source>
</evidence>
<dbReference type="EMBL" id="CACTIH010001954">
    <property type="protein sequence ID" value="CAA2969851.1"/>
    <property type="molecule type" value="Genomic_DNA"/>
</dbReference>
<name>A0A8S0QKX7_OLEEU</name>
<accession>A0A8S0QKX7</accession>
<feature type="region of interest" description="Disordered" evidence="1">
    <location>
        <begin position="1"/>
        <end position="33"/>
    </location>
</feature>
<keyword evidence="2" id="KW-1133">Transmembrane helix</keyword>
<evidence type="ECO:0000256" key="2">
    <source>
        <dbReference type="SAM" id="Phobius"/>
    </source>
</evidence>
<reference evidence="3 4" key="1">
    <citation type="submission" date="2019-12" db="EMBL/GenBank/DDBJ databases">
        <authorList>
            <person name="Alioto T."/>
            <person name="Alioto T."/>
            <person name="Gomez Garrido J."/>
        </authorList>
    </citation>
    <scope>NUCLEOTIDE SEQUENCE [LARGE SCALE GENOMIC DNA]</scope>
</reference>
<dbReference type="OrthoDB" id="1063472at2759"/>
<sequence>MRDFQLQTPQRDQIPSNHRSKSNSDLNKKPQKNFLVNPVATPTTKTETVALTDLSPSSSSLLSTITYDKDIANNASKNKCVNPEINSVKNMESIEVDIVIKHLKDARVQVLNSSDVNYSKKLLDALINVVIEDFYGGLYEEKDWLNKLVLSKVRVVSLSILVGILAVSVFLFSNSGAKGLHNGLTPT</sequence>
<dbReference type="Gramene" id="OE9A017734T1">
    <property type="protein sequence ID" value="OE9A017734C1"/>
    <property type="gene ID" value="OE9A017734"/>
</dbReference>
<feature type="compositionally biased region" description="Polar residues" evidence="1">
    <location>
        <begin position="1"/>
        <end position="17"/>
    </location>
</feature>
<gene>
    <name evidence="3" type="ORF">OLEA9_A017734</name>
</gene>
<evidence type="ECO:0000256" key="1">
    <source>
        <dbReference type="SAM" id="MobiDB-lite"/>
    </source>
</evidence>
<organism evidence="3 4">
    <name type="scientific">Olea europaea subsp. europaea</name>
    <dbReference type="NCBI Taxonomy" id="158383"/>
    <lineage>
        <taxon>Eukaryota</taxon>
        <taxon>Viridiplantae</taxon>
        <taxon>Streptophyta</taxon>
        <taxon>Embryophyta</taxon>
        <taxon>Tracheophyta</taxon>
        <taxon>Spermatophyta</taxon>
        <taxon>Magnoliopsida</taxon>
        <taxon>eudicotyledons</taxon>
        <taxon>Gunneridae</taxon>
        <taxon>Pentapetalae</taxon>
        <taxon>asterids</taxon>
        <taxon>lamiids</taxon>
        <taxon>Lamiales</taxon>
        <taxon>Oleaceae</taxon>
        <taxon>Oleeae</taxon>
        <taxon>Olea</taxon>
    </lineage>
</organism>
<keyword evidence="2" id="KW-0812">Transmembrane</keyword>
<keyword evidence="4" id="KW-1185">Reference proteome</keyword>